<keyword evidence="5" id="KW-1185">Reference proteome</keyword>
<dbReference type="AlphaFoldDB" id="A0A8T7M9J0"/>
<dbReference type="RefSeq" id="WP_341470532.1">
    <property type="nucleotide sequence ID" value="NZ_CP128400.1"/>
</dbReference>
<evidence type="ECO:0000313" key="4">
    <source>
        <dbReference type="Proteomes" id="UP000521676"/>
    </source>
</evidence>
<name>A0A8T7M9J0_9CHLR</name>
<accession>A0A8T7M9J0</accession>
<feature type="compositionally biased region" description="Polar residues" evidence="1">
    <location>
        <begin position="1"/>
        <end position="16"/>
    </location>
</feature>
<dbReference type="Proteomes" id="UP001431572">
    <property type="component" value="Chromosome 2"/>
</dbReference>
<reference evidence="3" key="2">
    <citation type="journal article" date="2024" name="Nature">
        <title>Anoxygenic phototroph of the Chloroflexota uses a type I reaction centre.</title>
        <authorList>
            <person name="Tsuji J.M."/>
            <person name="Shaw N.A."/>
            <person name="Nagashima S."/>
            <person name="Venkiteswaran J.J."/>
            <person name="Schiff S.L."/>
            <person name="Watanabe T."/>
            <person name="Fukui M."/>
            <person name="Hanada S."/>
            <person name="Tank M."/>
            <person name="Neufeld J.D."/>
        </authorList>
    </citation>
    <scope>NUCLEOTIDE SEQUENCE</scope>
    <source>
        <strain evidence="3">L227-S17</strain>
    </source>
</reference>
<dbReference type="EMBL" id="CP128400">
    <property type="protein sequence ID" value="WJW68627.1"/>
    <property type="molecule type" value="Genomic_DNA"/>
</dbReference>
<organism evidence="2 4">
    <name type="scientific">Candidatus Chlorohelix allophototropha</name>
    <dbReference type="NCBI Taxonomy" id="3003348"/>
    <lineage>
        <taxon>Bacteria</taxon>
        <taxon>Bacillati</taxon>
        <taxon>Chloroflexota</taxon>
        <taxon>Chloroflexia</taxon>
        <taxon>Candidatus Chloroheliales</taxon>
        <taxon>Candidatus Chloroheliaceae</taxon>
        <taxon>Candidatus Chlorohelix</taxon>
    </lineage>
</organism>
<gene>
    <name evidence="2" type="ORF">HXX08_22780</name>
    <name evidence="3" type="ORF">OZ401_004241</name>
</gene>
<evidence type="ECO:0000313" key="3">
    <source>
        <dbReference type="EMBL" id="WJW68627.1"/>
    </source>
</evidence>
<feature type="region of interest" description="Disordered" evidence="1">
    <location>
        <begin position="1"/>
        <end position="50"/>
    </location>
</feature>
<protein>
    <submittedName>
        <fullName evidence="2">Uncharacterized protein</fullName>
    </submittedName>
</protein>
<dbReference type="EMBL" id="JACATZ010000003">
    <property type="protein sequence ID" value="NWJ48696.1"/>
    <property type="molecule type" value="Genomic_DNA"/>
</dbReference>
<reference evidence="2 4" key="1">
    <citation type="submission" date="2020-06" db="EMBL/GenBank/DDBJ databases">
        <title>Anoxygenic phototrophic Chloroflexota member uses a Type I reaction center.</title>
        <authorList>
            <person name="Tsuji J.M."/>
            <person name="Shaw N.A."/>
            <person name="Nagashima S."/>
            <person name="Venkiteswaran J."/>
            <person name="Schiff S.L."/>
            <person name="Hanada S."/>
            <person name="Tank M."/>
            <person name="Neufeld J.D."/>
        </authorList>
    </citation>
    <scope>NUCLEOTIDE SEQUENCE [LARGE SCALE GENOMIC DNA]</scope>
    <source>
        <strain evidence="2">L227-S17</strain>
    </source>
</reference>
<evidence type="ECO:0000313" key="2">
    <source>
        <dbReference type="EMBL" id="NWJ48696.1"/>
    </source>
</evidence>
<dbReference type="Proteomes" id="UP000521676">
    <property type="component" value="Unassembled WGS sequence"/>
</dbReference>
<sequence>MNTPQLELNPGVSNHAPTAYTPKGYAPNGVCPNPPPRKSHENHRISQAQSSYFVAYRHLHSSK</sequence>
<evidence type="ECO:0000256" key="1">
    <source>
        <dbReference type="SAM" id="MobiDB-lite"/>
    </source>
</evidence>
<evidence type="ECO:0000313" key="5">
    <source>
        <dbReference type="Proteomes" id="UP001431572"/>
    </source>
</evidence>
<proteinExistence type="predicted"/>